<dbReference type="AlphaFoldDB" id="A0A6C0ILW8"/>
<sequence>MDEQNKNDEEVRTNKINRNEMKYKNIANNSNLVDNKKNTTKHTLNSILDKKEDIQNEPWCKLNKTNKLTKLEKFVEDYKIKNDISIEEENLLVIFLKDCLDKKKIQRIKDVTYDKTTGIIKDIPGLFYIKSKKHFTLKNNDKRVSTLKSLGPKKSKTVSSKNETDLIG</sequence>
<evidence type="ECO:0000313" key="1">
    <source>
        <dbReference type="EMBL" id="QHT93819.1"/>
    </source>
</evidence>
<accession>A0A6C0ILW8</accession>
<proteinExistence type="predicted"/>
<reference evidence="1" key="1">
    <citation type="journal article" date="2020" name="Nature">
        <title>Giant virus diversity and host interactions through global metagenomics.</title>
        <authorList>
            <person name="Schulz F."/>
            <person name="Roux S."/>
            <person name="Paez-Espino D."/>
            <person name="Jungbluth S."/>
            <person name="Walsh D.A."/>
            <person name="Denef V.J."/>
            <person name="McMahon K.D."/>
            <person name="Konstantinidis K.T."/>
            <person name="Eloe-Fadrosh E.A."/>
            <person name="Kyrpides N.C."/>
            <person name="Woyke T."/>
        </authorList>
    </citation>
    <scope>NUCLEOTIDE SEQUENCE</scope>
    <source>
        <strain evidence="1">GVMAG-M-3300024258-14</strain>
    </source>
</reference>
<dbReference type="EMBL" id="MN740210">
    <property type="protein sequence ID" value="QHT93819.1"/>
    <property type="molecule type" value="Genomic_DNA"/>
</dbReference>
<name>A0A6C0ILW8_9ZZZZ</name>
<protein>
    <submittedName>
        <fullName evidence="1">Uncharacterized protein</fullName>
    </submittedName>
</protein>
<organism evidence="1">
    <name type="scientific">viral metagenome</name>
    <dbReference type="NCBI Taxonomy" id="1070528"/>
    <lineage>
        <taxon>unclassified sequences</taxon>
        <taxon>metagenomes</taxon>
        <taxon>organismal metagenomes</taxon>
    </lineage>
</organism>